<comment type="caution">
    <text evidence="2">The sequence shown here is derived from an EMBL/GenBank/DDBJ whole genome shotgun (WGS) entry which is preliminary data.</text>
</comment>
<dbReference type="Proteomes" id="UP001431209">
    <property type="component" value="Unassembled WGS sequence"/>
</dbReference>
<feature type="compositionally biased region" description="Acidic residues" evidence="1">
    <location>
        <begin position="1"/>
        <end position="14"/>
    </location>
</feature>
<evidence type="ECO:0000313" key="3">
    <source>
        <dbReference type="Proteomes" id="UP001431209"/>
    </source>
</evidence>
<feature type="region of interest" description="Disordered" evidence="1">
    <location>
        <begin position="1"/>
        <end position="90"/>
    </location>
</feature>
<evidence type="ECO:0000256" key="1">
    <source>
        <dbReference type="SAM" id="MobiDB-lite"/>
    </source>
</evidence>
<dbReference type="AlphaFoldDB" id="A0AAW2ZF32"/>
<feature type="compositionally biased region" description="Basic and acidic residues" evidence="1">
    <location>
        <begin position="15"/>
        <end position="52"/>
    </location>
</feature>
<accession>A0AAW2ZF32</accession>
<evidence type="ECO:0000313" key="2">
    <source>
        <dbReference type="EMBL" id="KAL0487259.1"/>
    </source>
</evidence>
<organism evidence="2 3">
    <name type="scientific">Acrasis kona</name>
    <dbReference type="NCBI Taxonomy" id="1008807"/>
    <lineage>
        <taxon>Eukaryota</taxon>
        <taxon>Discoba</taxon>
        <taxon>Heterolobosea</taxon>
        <taxon>Tetramitia</taxon>
        <taxon>Eutetramitia</taxon>
        <taxon>Acrasidae</taxon>
        <taxon>Acrasis</taxon>
    </lineage>
</organism>
<name>A0AAW2ZF32_9EUKA</name>
<reference evidence="2 3" key="1">
    <citation type="submission" date="2024-03" db="EMBL/GenBank/DDBJ databases">
        <title>The Acrasis kona genome and developmental transcriptomes reveal deep origins of eukaryotic multicellular pathways.</title>
        <authorList>
            <person name="Sheikh S."/>
            <person name="Fu C.-J."/>
            <person name="Brown M.W."/>
            <person name="Baldauf S.L."/>
        </authorList>
    </citation>
    <scope>NUCLEOTIDE SEQUENCE [LARGE SCALE GENOMIC DNA]</scope>
    <source>
        <strain evidence="2 3">ATCC MYA-3509</strain>
    </source>
</reference>
<gene>
    <name evidence="2" type="ORF">AKO1_001069</name>
</gene>
<proteinExistence type="predicted"/>
<sequence length="161" mass="19067">MSNAAEEEVSEEAELELRKKDLERQQRMLRDIQVNEKQRQGKKTPRDMKKEINLVATQIDGNEQTEDHGSITPRISKSEMKQAQKEAMKTNMKGIDKKDIDKLRERDYKFCTEIEVVGVERWMFFFHYNFSPKCIIDSYVNHGLFSRDNENSRLIFSSKRT</sequence>
<dbReference type="EMBL" id="JAOPGA020001328">
    <property type="protein sequence ID" value="KAL0487259.1"/>
    <property type="molecule type" value="Genomic_DNA"/>
</dbReference>
<keyword evidence="3" id="KW-1185">Reference proteome</keyword>
<protein>
    <submittedName>
        <fullName evidence="2">Uncharacterized protein</fullName>
    </submittedName>
</protein>
<feature type="compositionally biased region" description="Basic and acidic residues" evidence="1">
    <location>
        <begin position="76"/>
        <end position="90"/>
    </location>
</feature>